<dbReference type="OrthoDB" id="10261556at2759"/>
<dbReference type="AlphaFoldDB" id="A0A7T8GPD0"/>
<gene>
    <name evidence="3" type="ORF">FKW44_023672</name>
</gene>
<evidence type="ECO:0000256" key="2">
    <source>
        <dbReference type="SAM" id="Phobius"/>
    </source>
</evidence>
<keyword evidence="2" id="KW-0472">Membrane</keyword>
<dbReference type="Gene3D" id="3.40.50.300">
    <property type="entry name" value="P-loop containing nucleotide triphosphate hydrolases"/>
    <property type="match status" value="1"/>
</dbReference>
<keyword evidence="2" id="KW-1133">Transmembrane helix</keyword>
<accession>A0A7T8GPD0</accession>
<dbReference type="EMBL" id="CP045907">
    <property type="protein sequence ID" value="QQP35443.1"/>
    <property type="molecule type" value="Genomic_DNA"/>
</dbReference>
<dbReference type="InterPro" id="IPR027417">
    <property type="entry name" value="P-loop_NTPase"/>
</dbReference>
<organism evidence="3 4">
    <name type="scientific">Caligus rogercresseyi</name>
    <name type="common">Sea louse</name>
    <dbReference type="NCBI Taxonomy" id="217165"/>
    <lineage>
        <taxon>Eukaryota</taxon>
        <taxon>Metazoa</taxon>
        <taxon>Ecdysozoa</taxon>
        <taxon>Arthropoda</taxon>
        <taxon>Crustacea</taxon>
        <taxon>Multicrustacea</taxon>
        <taxon>Hexanauplia</taxon>
        <taxon>Copepoda</taxon>
        <taxon>Siphonostomatoida</taxon>
        <taxon>Caligidae</taxon>
        <taxon>Caligus</taxon>
    </lineage>
</organism>
<proteinExistence type="predicted"/>
<sequence length="82" mass="9112">MPTEAERVCYQLPAAVQGGVTVVLSLLVSLIYDKFTKLDDLGIPSRRLWPAAENIRKVMSPHAPNHTPLHDSREGIYLSEAQ</sequence>
<keyword evidence="4" id="KW-1185">Reference proteome</keyword>
<name>A0A7T8GPD0_CALRO</name>
<feature type="transmembrane region" description="Helical" evidence="2">
    <location>
        <begin position="12"/>
        <end position="32"/>
    </location>
</feature>
<dbReference type="Proteomes" id="UP000595437">
    <property type="component" value="Chromosome 18"/>
</dbReference>
<reference evidence="4" key="1">
    <citation type="submission" date="2021-01" db="EMBL/GenBank/DDBJ databases">
        <title>Caligus Genome Assembly.</title>
        <authorList>
            <person name="Gallardo-Escarate C."/>
        </authorList>
    </citation>
    <scope>NUCLEOTIDE SEQUENCE [LARGE SCALE GENOMIC DNA]</scope>
</reference>
<keyword evidence="2" id="KW-0812">Transmembrane</keyword>
<evidence type="ECO:0000256" key="1">
    <source>
        <dbReference type="SAM" id="MobiDB-lite"/>
    </source>
</evidence>
<protein>
    <submittedName>
        <fullName evidence="3">Bloom syndrome protein -like protein</fullName>
    </submittedName>
</protein>
<feature type="region of interest" description="Disordered" evidence="1">
    <location>
        <begin position="60"/>
        <end position="82"/>
    </location>
</feature>
<evidence type="ECO:0000313" key="3">
    <source>
        <dbReference type="EMBL" id="QQP35443.1"/>
    </source>
</evidence>
<evidence type="ECO:0000313" key="4">
    <source>
        <dbReference type="Proteomes" id="UP000595437"/>
    </source>
</evidence>